<dbReference type="PANTHER" id="PTHR43767">
    <property type="entry name" value="LONG-CHAIN-FATTY-ACID--COA LIGASE"/>
    <property type="match status" value="1"/>
</dbReference>
<evidence type="ECO:0000313" key="4">
    <source>
        <dbReference type="EMBL" id="KUG51772.1"/>
    </source>
</evidence>
<name>A0A0W8I216_9MICO</name>
<reference evidence="4 5" key="1">
    <citation type="submission" date="2015-12" db="EMBL/GenBank/DDBJ databases">
        <title>Serinicoccus chungangenesis strain CD08_5 genome sequencing and assembly.</title>
        <authorList>
            <person name="Chander A.M."/>
            <person name="Kaur G."/>
            <person name="Nair G.R."/>
            <person name="Dhawan D.K."/>
            <person name="Kochhar R.K."/>
            <person name="Mayilraj S."/>
            <person name="Bhadada S.K."/>
        </authorList>
    </citation>
    <scope>NUCLEOTIDE SEQUENCE [LARGE SCALE GENOMIC DNA]</scope>
    <source>
        <strain evidence="4 5">CD08_5</strain>
    </source>
</reference>
<evidence type="ECO:0000259" key="3">
    <source>
        <dbReference type="Pfam" id="PF13193"/>
    </source>
</evidence>
<organism evidence="4 5">
    <name type="scientific">Serinicoccus chungangensis</name>
    <dbReference type="NCBI Taxonomy" id="767452"/>
    <lineage>
        <taxon>Bacteria</taxon>
        <taxon>Bacillati</taxon>
        <taxon>Actinomycetota</taxon>
        <taxon>Actinomycetes</taxon>
        <taxon>Micrococcales</taxon>
        <taxon>Ornithinimicrobiaceae</taxon>
        <taxon>Serinicoccus</taxon>
    </lineage>
</organism>
<dbReference type="InterPro" id="IPR025110">
    <property type="entry name" value="AMP-bd_C"/>
</dbReference>
<dbReference type="EMBL" id="LQBL01000031">
    <property type="protein sequence ID" value="KUG51772.1"/>
    <property type="molecule type" value="Genomic_DNA"/>
</dbReference>
<accession>A0A0W8I216</accession>
<protein>
    <recommendedName>
        <fullName evidence="6">AMP-dependent synthetase</fullName>
    </recommendedName>
</protein>
<gene>
    <name evidence="4" type="ORF">AVL62_07380</name>
</gene>
<dbReference type="Pfam" id="PF00501">
    <property type="entry name" value="AMP-binding"/>
    <property type="match status" value="1"/>
</dbReference>
<dbReference type="Gene3D" id="3.30.300.30">
    <property type="match status" value="1"/>
</dbReference>
<dbReference type="SUPFAM" id="SSF56801">
    <property type="entry name" value="Acetyl-CoA synthetase-like"/>
    <property type="match status" value="1"/>
</dbReference>
<dbReference type="NCBIfam" id="NF005877">
    <property type="entry name" value="PRK07824.1"/>
    <property type="match status" value="1"/>
</dbReference>
<dbReference type="InterPro" id="IPR050237">
    <property type="entry name" value="ATP-dep_AMP-bd_enzyme"/>
</dbReference>
<proteinExistence type="predicted"/>
<dbReference type="InterPro" id="IPR045851">
    <property type="entry name" value="AMP-bd_C_sf"/>
</dbReference>
<dbReference type="Pfam" id="PF13193">
    <property type="entry name" value="AMP-binding_C"/>
    <property type="match status" value="1"/>
</dbReference>
<dbReference type="Proteomes" id="UP000054837">
    <property type="component" value="Unassembled WGS sequence"/>
</dbReference>
<dbReference type="InterPro" id="IPR000873">
    <property type="entry name" value="AMP-dep_synth/lig_dom"/>
</dbReference>
<evidence type="ECO:0000259" key="2">
    <source>
        <dbReference type="Pfam" id="PF00501"/>
    </source>
</evidence>
<evidence type="ECO:0008006" key="6">
    <source>
        <dbReference type="Google" id="ProtNLM"/>
    </source>
</evidence>
<dbReference type="RefSeq" id="WP_058892068.1">
    <property type="nucleotide sequence ID" value="NZ_LQBL01000031.1"/>
</dbReference>
<dbReference type="InterPro" id="IPR042099">
    <property type="entry name" value="ANL_N_sf"/>
</dbReference>
<dbReference type="PANTHER" id="PTHR43767:SF1">
    <property type="entry name" value="NONRIBOSOMAL PEPTIDE SYNTHASE PES1 (EUROFUNG)-RELATED"/>
    <property type="match status" value="1"/>
</dbReference>
<evidence type="ECO:0000256" key="1">
    <source>
        <dbReference type="SAM" id="MobiDB-lite"/>
    </source>
</evidence>
<feature type="domain" description="AMP-dependent synthetase/ligase" evidence="2">
    <location>
        <begin position="39"/>
        <end position="198"/>
    </location>
</feature>
<sequence>MTADADDLVVPAGATWADLGPPLRGLMTGARPRPVVVATSGSSGTPKRVRLPAAALRASGTGTAERLGGHGQWVLALPTHHVAGLQVLARSALAGTEPVELDAERPFTADALAAAVGRLDPGTRRYASLVPTQLHRALADPGGVAALQDLDAVLVGGAAADDALLARARAAGAHVVTTYGMSETCGGCVYDGVPLPGVRVEVTGEGRVRLGGPVLAEGYVDDPARTARSFVTDASGRWFLTEDRGVCREGRLTVRGRVDDVVVTGGHKVEPRDVETALRALPGVRDALVVGVPDAEWGQRVAALVALEGGSGSVTRHEAGAGADQHRGDPPTGEDLRAALRRSLPAYAVPRQVEVVDGIPALPTGKPDRAAARRLLDAGGRMESHLH</sequence>
<evidence type="ECO:0000313" key="5">
    <source>
        <dbReference type="Proteomes" id="UP000054837"/>
    </source>
</evidence>
<dbReference type="Gene3D" id="3.40.50.12780">
    <property type="entry name" value="N-terminal domain of ligase-like"/>
    <property type="match status" value="1"/>
</dbReference>
<dbReference type="STRING" id="767452.AVL62_07380"/>
<dbReference type="AlphaFoldDB" id="A0A0W8I216"/>
<feature type="domain" description="AMP-binding enzyme C-terminal" evidence="3">
    <location>
        <begin position="274"/>
        <end position="366"/>
    </location>
</feature>
<dbReference type="GO" id="GO:0016878">
    <property type="term" value="F:acid-thiol ligase activity"/>
    <property type="evidence" value="ECO:0007669"/>
    <property type="project" value="UniProtKB-ARBA"/>
</dbReference>
<keyword evidence="5" id="KW-1185">Reference proteome</keyword>
<comment type="caution">
    <text evidence="4">The sequence shown here is derived from an EMBL/GenBank/DDBJ whole genome shotgun (WGS) entry which is preliminary data.</text>
</comment>
<feature type="compositionally biased region" description="Basic and acidic residues" evidence="1">
    <location>
        <begin position="315"/>
        <end position="334"/>
    </location>
</feature>
<feature type="region of interest" description="Disordered" evidence="1">
    <location>
        <begin position="313"/>
        <end position="334"/>
    </location>
</feature>